<feature type="region of interest" description="Disordered" evidence="8">
    <location>
        <begin position="119"/>
        <end position="164"/>
    </location>
</feature>
<dbReference type="GO" id="GO:0042476">
    <property type="term" value="P:odontogenesis"/>
    <property type="evidence" value="ECO:0007669"/>
    <property type="project" value="Ensembl"/>
</dbReference>
<dbReference type="GO" id="GO:0015250">
    <property type="term" value="F:water channel activity"/>
    <property type="evidence" value="ECO:0007669"/>
    <property type="project" value="Ensembl"/>
</dbReference>
<dbReference type="Gene3D" id="1.20.1080.10">
    <property type="entry name" value="Glycerol uptake facilitator protein"/>
    <property type="match status" value="1"/>
</dbReference>
<evidence type="ECO:0000256" key="1">
    <source>
        <dbReference type="ARBA" id="ARBA00004141"/>
    </source>
</evidence>
<dbReference type="InterPro" id="IPR000425">
    <property type="entry name" value="MIP"/>
</dbReference>
<dbReference type="GO" id="GO:0042802">
    <property type="term" value="F:identical protein binding"/>
    <property type="evidence" value="ECO:0007669"/>
    <property type="project" value="Ensembl"/>
</dbReference>
<keyword evidence="5 9" id="KW-1133">Transmembrane helix</keyword>
<reference evidence="10" key="4">
    <citation type="submission" date="2025-09" db="UniProtKB">
        <authorList>
            <consortium name="Ensembl"/>
        </authorList>
    </citation>
    <scope>IDENTIFICATION</scope>
</reference>
<evidence type="ECO:0000256" key="3">
    <source>
        <dbReference type="ARBA" id="ARBA00022448"/>
    </source>
</evidence>
<evidence type="ECO:0000313" key="10">
    <source>
        <dbReference type="Ensembl" id="ENSPSIP00000006298.1"/>
    </source>
</evidence>
<dbReference type="STRING" id="13735.ENSPSIP00000006298"/>
<sequence>MALQLAVACRAQEPGAACPFLARCPRPDSTMYKELRTLAFLRAILAEFLATMIFVFFGLGSALKWPSALPSILQISLAFGLAIGTLVQMFGHVSGAHINPAVTIAFLVGNHISGGPAGGSHCRGWHPLPGDPDQRPGEPGRQRAQQQHDPRPGAGGRNHPHLPAGHVHLRLHRQATDRCLGLPGAVHRPLRHPGPPGRDLLHWLLHEPRPILRPCCGREKIQHRSLGLLVRTHHRRRPGLLALQLLPLPLPAEHVRESSHHERHL</sequence>
<dbReference type="GeneTree" id="ENSGT00940000161557"/>
<evidence type="ECO:0000256" key="6">
    <source>
        <dbReference type="ARBA" id="ARBA00023136"/>
    </source>
</evidence>
<evidence type="ECO:0000256" key="4">
    <source>
        <dbReference type="ARBA" id="ARBA00022692"/>
    </source>
</evidence>
<dbReference type="EMBL" id="AGCU01084247">
    <property type="status" value="NOT_ANNOTATED_CDS"/>
    <property type="molecule type" value="Genomic_DNA"/>
</dbReference>
<accession>K7FE38</accession>
<evidence type="ECO:0000256" key="7">
    <source>
        <dbReference type="RuleBase" id="RU000477"/>
    </source>
</evidence>
<dbReference type="InterPro" id="IPR022357">
    <property type="entry name" value="MIP_CS"/>
</dbReference>
<dbReference type="GO" id="GO:0015670">
    <property type="term" value="P:carbon dioxide transport"/>
    <property type="evidence" value="ECO:0007669"/>
    <property type="project" value="Ensembl"/>
</dbReference>
<dbReference type="eggNOG" id="KOG0223">
    <property type="taxonomic scope" value="Eukaryota"/>
</dbReference>
<dbReference type="GO" id="GO:0071476">
    <property type="term" value="P:cellular hypotonic response"/>
    <property type="evidence" value="ECO:0007669"/>
    <property type="project" value="Ensembl"/>
</dbReference>
<comment type="subcellular location">
    <subcellularLocation>
        <location evidence="1">Membrane</location>
        <topology evidence="1">Multi-pass membrane protein</topology>
    </subcellularLocation>
</comment>
<evidence type="ECO:0000256" key="2">
    <source>
        <dbReference type="ARBA" id="ARBA00006175"/>
    </source>
</evidence>
<evidence type="ECO:0000256" key="5">
    <source>
        <dbReference type="ARBA" id="ARBA00022989"/>
    </source>
</evidence>
<gene>
    <name evidence="10" type="primary">AQP5</name>
</gene>
<dbReference type="EMBL" id="AGCU01084246">
    <property type="status" value="NOT_ANNOTATED_CDS"/>
    <property type="molecule type" value="Genomic_DNA"/>
</dbReference>
<dbReference type="OMA" id="CGREKIQ"/>
<protein>
    <submittedName>
        <fullName evidence="10">Aquaporin 5</fullName>
    </submittedName>
</protein>
<dbReference type="Proteomes" id="UP000007267">
    <property type="component" value="Unassembled WGS sequence"/>
</dbReference>
<dbReference type="InterPro" id="IPR034294">
    <property type="entry name" value="Aquaporin_transptr"/>
</dbReference>
<organism evidence="10 11">
    <name type="scientific">Pelodiscus sinensis</name>
    <name type="common">Chinese softshell turtle</name>
    <name type="synonym">Trionyx sinensis</name>
    <dbReference type="NCBI Taxonomy" id="13735"/>
    <lineage>
        <taxon>Eukaryota</taxon>
        <taxon>Metazoa</taxon>
        <taxon>Chordata</taxon>
        <taxon>Craniata</taxon>
        <taxon>Vertebrata</taxon>
        <taxon>Euteleostomi</taxon>
        <taxon>Archelosauria</taxon>
        <taxon>Testudinata</taxon>
        <taxon>Testudines</taxon>
        <taxon>Cryptodira</taxon>
        <taxon>Trionychia</taxon>
        <taxon>Trionychidae</taxon>
        <taxon>Pelodiscus</taxon>
    </lineage>
</organism>
<reference evidence="11" key="2">
    <citation type="journal article" date="2013" name="Nat. Genet.">
        <title>The draft genomes of soft-shell turtle and green sea turtle yield insights into the development and evolution of the turtle-specific body plan.</title>
        <authorList>
            <person name="Wang Z."/>
            <person name="Pascual-Anaya J."/>
            <person name="Zadissa A."/>
            <person name="Li W."/>
            <person name="Niimura Y."/>
            <person name="Huang Z."/>
            <person name="Li C."/>
            <person name="White S."/>
            <person name="Xiong Z."/>
            <person name="Fang D."/>
            <person name="Wang B."/>
            <person name="Ming Y."/>
            <person name="Chen Y."/>
            <person name="Zheng Y."/>
            <person name="Kuraku S."/>
            <person name="Pignatelli M."/>
            <person name="Herrero J."/>
            <person name="Beal K."/>
            <person name="Nozawa M."/>
            <person name="Li Q."/>
            <person name="Wang J."/>
            <person name="Zhang H."/>
            <person name="Yu L."/>
            <person name="Shigenobu S."/>
            <person name="Wang J."/>
            <person name="Liu J."/>
            <person name="Flicek P."/>
            <person name="Searle S."/>
            <person name="Wang J."/>
            <person name="Kuratani S."/>
            <person name="Yin Y."/>
            <person name="Aken B."/>
            <person name="Zhang G."/>
            <person name="Irie N."/>
        </authorList>
    </citation>
    <scope>NUCLEOTIDE SEQUENCE [LARGE SCALE GENOMIC DNA]</scope>
    <source>
        <strain evidence="11">Daiwa-1</strain>
    </source>
</reference>
<keyword evidence="3 7" id="KW-0813">Transport</keyword>
<evidence type="ECO:0000313" key="11">
    <source>
        <dbReference type="Proteomes" id="UP000007267"/>
    </source>
</evidence>
<reference evidence="10" key="3">
    <citation type="submission" date="2025-08" db="UniProtKB">
        <authorList>
            <consortium name="Ensembl"/>
        </authorList>
    </citation>
    <scope>IDENTIFICATION</scope>
</reference>
<feature type="compositionally biased region" description="Basic and acidic residues" evidence="8">
    <location>
        <begin position="132"/>
        <end position="151"/>
    </location>
</feature>
<dbReference type="AlphaFoldDB" id="K7FE38"/>
<dbReference type="HOGENOM" id="CLU_1049571_0_0_1"/>
<dbReference type="SUPFAM" id="SSF81338">
    <property type="entry name" value="Aquaporin-like"/>
    <property type="match status" value="1"/>
</dbReference>
<comment type="similarity">
    <text evidence="2 7">Belongs to the MIP/aquaporin (TC 1.A.8) family.</text>
</comment>
<evidence type="ECO:0000256" key="9">
    <source>
        <dbReference type="SAM" id="Phobius"/>
    </source>
</evidence>
<dbReference type="Ensembl" id="ENSPSIT00000006335.1">
    <property type="protein sequence ID" value="ENSPSIP00000006298.1"/>
    <property type="gene ID" value="ENSPSIG00000005837.1"/>
</dbReference>
<dbReference type="Pfam" id="PF00230">
    <property type="entry name" value="MIP"/>
    <property type="match status" value="1"/>
</dbReference>
<proteinExistence type="inferred from homology"/>
<dbReference type="GO" id="GO:0051289">
    <property type="term" value="P:protein homotetramerization"/>
    <property type="evidence" value="ECO:0007669"/>
    <property type="project" value="Ensembl"/>
</dbReference>
<keyword evidence="4 7" id="KW-0812">Transmembrane</keyword>
<name>K7FE38_PELSI</name>
<evidence type="ECO:0000256" key="8">
    <source>
        <dbReference type="SAM" id="MobiDB-lite"/>
    </source>
</evidence>
<feature type="transmembrane region" description="Helical" evidence="9">
    <location>
        <begin position="39"/>
        <end position="59"/>
    </location>
</feature>
<dbReference type="PANTHER" id="PTHR19139:SF38">
    <property type="entry name" value="AQUAPORIN-5"/>
    <property type="match status" value="1"/>
</dbReference>
<dbReference type="GO" id="GO:0030157">
    <property type="term" value="P:pancreatic juice secretion"/>
    <property type="evidence" value="ECO:0007669"/>
    <property type="project" value="Ensembl"/>
</dbReference>
<reference evidence="11" key="1">
    <citation type="submission" date="2011-10" db="EMBL/GenBank/DDBJ databases">
        <authorList>
            <consortium name="Soft-shell Turtle Genome Consortium"/>
        </authorList>
    </citation>
    <scope>NUCLEOTIDE SEQUENCE [LARGE SCALE GENOMIC DNA]</scope>
    <source>
        <strain evidence="11">Daiwa-1</strain>
    </source>
</reference>
<dbReference type="GO" id="GO:0030659">
    <property type="term" value="C:cytoplasmic vesicle membrane"/>
    <property type="evidence" value="ECO:0007669"/>
    <property type="project" value="Ensembl"/>
</dbReference>
<keyword evidence="11" id="KW-1185">Reference proteome</keyword>
<dbReference type="PRINTS" id="PR00783">
    <property type="entry name" value="MINTRINSICP"/>
</dbReference>
<dbReference type="GO" id="GO:0016324">
    <property type="term" value="C:apical plasma membrane"/>
    <property type="evidence" value="ECO:0007669"/>
    <property type="project" value="Ensembl"/>
</dbReference>
<keyword evidence="6 9" id="KW-0472">Membrane</keyword>
<dbReference type="PROSITE" id="PS00221">
    <property type="entry name" value="MIP"/>
    <property type="match status" value="1"/>
</dbReference>
<feature type="transmembrane region" description="Helical" evidence="9">
    <location>
        <begin position="71"/>
        <end position="90"/>
    </location>
</feature>
<dbReference type="InterPro" id="IPR023271">
    <property type="entry name" value="Aquaporin-like"/>
</dbReference>
<dbReference type="PANTHER" id="PTHR19139">
    <property type="entry name" value="AQUAPORIN TRANSPORTER"/>
    <property type="match status" value="1"/>
</dbReference>